<name>A0A8X6UNJ0_NEPPI</name>
<dbReference type="Proteomes" id="UP000887013">
    <property type="component" value="Unassembled WGS sequence"/>
</dbReference>
<sequence>MTHYTYNVNRIAPIIAGRKKTSRRCELAGRFPSRHPQEVDQASVGGPTRGCRGLCAIVGRDRFPQAEVAFAKVDPFHVTSPVARRVVLSLRRLQNTARVVRRRLLIKLMSLF</sequence>
<accession>A0A8X6UNJ0</accession>
<comment type="caution">
    <text evidence="1">The sequence shown here is derived from an EMBL/GenBank/DDBJ whole genome shotgun (WGS) entry which is preliminary data.</text>
</comment>
<evidence type="ECO:0000313" key="2">
    <source>
        <dbReference type="Proteomes" id="UP000887013"/>
    </source>
</evidence>
<protein>
    <submittedName>
        <fullName evidence="1">Uncharacterized protein</fullName>
    </submittedName>
</protein>
<organism evidence="1 2">
    <name type="scientific">Nephila pilipes</name>
    <name type="common">Giant wood spider</name>
    <name type="synonym">Nephila maculata</name>
    <dbReference type="NCBI Taxonomy" id="299642"/>
    <lineage>
        <taxon>Eukaryota</taxon>
        <taxon>Metazoa</taxon>
        <taxon>Ecdysozoa</taxon>
        <taxon>Arthropoda</taxon>
        <taxon>Chelicerata</taxon>
        <taxon>Arachnida</taxon>
        <taxon>Araneae</taxon>
        <taxon>Araneomorphae</taxon>
        <taxon>Entelegynae</taxon>
        <taxon>Araneoidea</taxon>
        <taxon>Nephilidae</taxon>
        <taxon>Nephila</taxon>
    </lineage>
</organism>
<dbReference type="AlphaFoldDB" id="A0A8X6UNJ0"/>
<dbReference type="EMBL" id="BMAW01083126">
    <property type="protein sequence ID" value="GFU32258.1"/>
    <property type="molecule type" value="Genomic_DNA"/>
</dbReference>
<evidence type="ECO:0000313" key="1">
    <source>
        <dbReference type="EMBL" id="GFU32258.1"/>
    </source>
</evidence>
<gene>
    <name evidence="1" type="ORF">NPIL_613561</name>
</gene>
<reference evidence="1" key="1">
    <citation type="submission" date="2020-08" db="EMBL/GenBank/DDBJ databases">
        <title>Multicomponent nature underlies the extraordinary mechanical properties of spider dragline silk.</title>
        <authorList>
            <person name="Kono N."/>
            <person name="Nakamura H."/>
            <person name="Mori M."/>
            <person name="Yoshida Y."/>
            <person name="Ohtoshi R."/>
            <person name="Malay A.D."/>
            <person name="Moran D.A.P."/>
            <person name="Tomita M."/>
            <person name="Numata K."/>
            <person name="Arakawa K."/>
        </authorList>
    </citation>
    <scope>NUCLEOTIDE SEQUENCE</scope>
</reference>
<proteinExistence type="predicted"/>
<keyword evidence="2" id="KW-1185">Reference proteome</keyword>